<organism evidence="4 5">
    <name type="scientific">Blastopirellula retiformator</name>
    <dbReference type="NCBI Taxonomy" id="2527970"/>
    <lineage>
        <taxon>Bacteria</taxon>
        <taxon>Pseudomonadati</taxon>
        <taxon>Planctomycetota</taxon>
        <taxon>Planctomycetia</taxon>
        <taxon>Pirellulales</taxon>
        <taxon>Pirellulaceae</taxon>
        <taxon>Blastopirellula</taxon>
    </lineage>
</organism>
<dbReference type="GO" id="GO:0000976">
    <property type="term" value="F:transcription cis-regulatory region binding"/>
    <property type="evidence" value="ECO:0007669"/>
    <property type="project" value="TreeGrafter"/>
</dbReference>
<dbReference type="PROSITE" id="PS01081">
    <property type="entry name" value="HTH_TETR_1"/>
    <property type="match status" value="1"/>
</dbReference>
<dbReference type="SUPFAM" id="SSF48498">
    <property type="entry name" value="Tetracyclin repressor-like, C-terminal domain"/>
    <property type="match status" value="1"/>
</dbReference>
<dbReference type="SUPFAM" id="SSF46689">
    <property type="entry name" value="Homeodomain-like"/>
    <property type="match status" value="1"/>
</dbReference>
<reference evidence="4 5" key="1">
    <citation type="submission" date="2019-02" db="EMBL/GenBank/DDBJ databases">
        <title>Deep-cultivation of Planctomycetes and their phenomic and genomic characterization uncovers novel biology.</title>
        <authorList>
            <person name="Wiegand S."/>
            <person name="Jogler M."/>
            <person name="Boedeker C."/>
            <person name="Pinto D."/>
            <person name="Vollmers J."/>
            <person name="Rivas-Marin E."/>
            <person name="Kohn T."/>
            <person name="Peeters S.H."/>
            <person name="Heuer A."/>
            <person name="Rast P."/>
            <person name="Oberbeckmann S."/>
            <person name="Bunk B."/>
            <person name="Jeske O."/>
            <person name="Meyerdierks A."/>
            <person name="Storesund J.E."/>
            <person name="Kallscheuer N."/>
            <person name="Luecker S."/>
            <person name="Lage O.M."/>
            <person name="Pohl T."/>
            <person name="Merkel B.J."/>
            <person name="Hornburger P."/>
            <person name="Mueller R.-W."/>
            <person name="Bruemmer F."/>
            <person name="Labrenz M."/>
            <person name="Spormann A.M."/>
            <person name="Op Den Camp H."/>
            <person name="Overmann J."/>
            <person name="Amann R."/>
            <person name="Jetten M.S.M."/>
            <person name="Mascher T."/>
            <person name="Medema M.H."/>
            <person name="Devos D.P."/>
            <person name="Kaster A.-K."/>
            <person name="Ovreas L."/>
            <person name="Rohde M."/>
            <person name="Galperin M.Y."/>
            <person name="Jogler C."/>
        </authorList>
    </citation>
    <scope>NUCLEOTIDE SEQUENCE [LARGE SCALE GENOMIC DNA]</scope>
    <source>
        <strain evidence="4 5">Enr8</strain>
    </source>
</reference>
<keyword evidence="1 2" id="KW-0238">DNA-binding</keyword>
<comment type="caution">
    <text evidence="4">The sequence shown here is derived from an EMBL/GenBank/DDBJ whole genome shotgun (WGS) entry which is preliminary data.</text>
</comment>
<dbReference type="Pfam" id="PF09209">
    <property type="entry name" value="CecR_C"/>
    <property type="match status" value="1"/>
</dbReference>
<feature type="domain" description="HTH tetR-type" evidence="3">
    <location>
        <begin position="4"/>
        <end position="64"/>
    </location>
</feature>
<dbReference type="EMBL" id="SJPF01000003">
    <property type="protein sequence ID" value="TWT33378.1"/>
    <property type="molecule type" value="Genomic_DNA"/>
</dbReference>
<dbReference type="InterPro" id="IPR036271">
    <property type="entry name" value="Tet_transcr_reg_TetR-rel_C_sf"/>
</dbReference>
<evidence type="ECO:0000313" key="5">
    <source>
        <dbReference type="Proteomes" id="UP000318878"/>
    </source>
</evidence>
<dbReference type="InterPro" id="IPR009057">
    <property type="entry name" value="Homeodomain-like_sf"/>
</dbReference>
<dbReference type="AlphaFoldDB" id="A0A5C5V498"/>
<evidence type="ECO:0000256" key="2">
    <source>
        <dbReference type="PROSITE-ProRule" id="PRU00335"/>
    </source>
</evidence>
<sequence length="228" mass="26279">MAIDDPTSKILAAALEEFSEKGFRAATIRDICAKAGVNLAAVNYYFGDKKKLYSAVFKQAHLRAHEDYPLPKWAPEEPPENRLRDFVRVSMLRMQSKTDTNFHHRLMMREFSQPTGVVEELVEEFFRPHHKLLMSIMQEIVGPNVPEYRLNQLAFSMIGQCLFYRFNQPVLRMLVPQETLDEHFGTEDLAEYIYRFVLTALEHGGWGEPLERQTLASDSAEPSAKGRL</sequence>
<name>A0A5C5V498_9BACT</name>
<dbReference type="InterPro" id="IPR023772">
    <property type="entry name" value="DNA-bd_HTH_TetR-type_CS"/>
</dbReference>
<dbReference type="RefSeq" id="WP_146433196.1">
    <property type="nucleotide sequence ID" value="NZ_SJPF01000003.1"/>
</dbReference>
<proteinExistence type="predicted"/>
<evidence type="ECO:0000256" key="1">
    <source>
        <dbReference type="ARBA" id="ARBA00023125"/>
    </source>
</evidence>
<dbReference type="GO" id="GO:0003700">
    <property type="term" value="F:DNA-binding transcription factor activity"/>
    <property type="evidence" value="ECO:0007669"/>
    <property type="project" value="TreeGrafter"/>
</dbReference>
<dbReference type="Pfam" id="PF00440">
    <property type="entry name" value="TetR_N"/>
    <property type="match status" value="1"/>
</dbReference>
<dbReference type="InterPro" id="IPR001647">
    <property type="entry name" value="HTH_TetR"/>
</dbReference>
<accession>A0A5C5V498</accession>
<protein>
    <submittedName>
        <fullName evidence="4">Putative DNA-binding transcriptional regulator</fullName>
    </submittedName>
</protein>
<dbReference type="OrthoDB" id="9789566at2"/>
<dbReference type="InterPro" id="IPR015292">
    <property type="entry name" value="Tscrpt_reg_YbiH_C"/>
</dbReference>
<gene>
    <name evidence="4" type="ORF">Enr8_32050</name>
</gene>
<dbReference type="Gene3D" id="1.10.10.60">
    <property type="entry name" value="Homeodomain-like"/>
    <property type="match status" value="1"/>
</dbReference>
<dbReference type="InterPro" id="IPR050109">
    <property type="entry name" value="HTH-type_TetR-like_transc_reg"/>
</dbReference>
<dbReference type="PANTHER" id="PTHR30055">
    <property type="entry name" value="HTH-TYPE TRANSCRIPTIONAL REGULATOR RUTR"/>
    <property type="match status" value="1"/>
</dbReference>
<evidence type="ECO:0000259" key="3">
    <source>
        <dbReference type="PROSITE" id="PS50977"/>
    </source>
</evidence>
<dbReference type="Gene3D" id="1.10.357.10">
    <property type="entry name" value="Tetracycline Repressor, domain 2"/>
    <property type="match status" value="1"/>
</dbReference>
<dbReference type="PANTHER" id="PTHR30055:SF226">
    <property type="entry name" value="HTH-TYPE TRANSCRIPTIONAL REGULATOR PKSA"/>
    <property type="match status" value="1"/>
</dbReference>
<keyword evidence="5" id="KW-1185">Reference proteome</keyword>
<dbReference type="PRINTS" id="PR00455">
    <property type="entry name" value="HTHTETR"/>
</dbReference>
<evidence type="ECO:0000313" key="4">
    <source>
        <dbReference type="EMBL" id="TWT33378.1"/>
    </source>
</evidence>
<dbReference type="PROSITE" id="PS50977">
    <property type="entry name" value="HTH_TETR_2"/>
    <property type="match status" value="1"/>
</dbReference>
<dbReference type="Proteomes" id="UP000318878">
    <property type="component" value="Unassembled WGS sequence"/>
</dbReference>
<feature type="DNA-binding region" description="H-T-H motif" evidence="2">
    <location>
        <begin position="27"/>
        <end position="46"/>
    </location>
</feature>